<organism evidence="1 2">
    <name type="scientific">Pluteus cervinus</name>
    <dbReference type="NCBI Taxonomy" id="181527"/>
    <lineage>
        <taxon>Eukaryota</taxon>
        <taxon>Fungi</taxon>
        <taxon>Dikarya</taxon>
        <taxon>Basidiomycota</taxon>
        <taxon>Agaricomycotina</taxon>
        <taxon>Agaricomycetes</taxon>
        <taxon>Agaricomycetidae</taxon>
        <taxon>Agaricales</taxon>
        <taxon>Pluteineae</taxon>
        <taxon>Pluteaceae</taxon>
        <taxon>Pluteus</taxon>
    </lineage>
</organism>
<dbReference type="EMBL" id="ML208418">
    <property type="protein sequence ID" value="TFK66013.1"/>
    <property type="molecule type" value="Genomic_DNA"/>
</dbReference>
<accession>A0ACD3AK15</accession>
<dbReference type="Proteomes" id="UP000308600">
    <property type="component" value="Unassembled WGS sequence"/>
</dbReference>
<gene>
    <name evidence="1" type="ORF">BDN72DRAFT_772573</name>
</gene>
<sequence>MVSSELPPDPNGIGLSAPEHTGRQRELLDQVNQLHSTGVHVDIDLPQICVIGSQSSGKSSLIESISGITLPRDTGTCTRCPIECRLAHSAAAWTCKISLQFIWDASGQFLPQARNEPFGNPITDKSLVEDRIRRAQRAILNPATPSHRFLTGNETIKNECDFSKNRVLLQISGPDVADLSFCDLPGLIASVSGQSAVDNIDLVQDLVRSYIERPSCVILVTVACETDFENQGAHRLAKEYDPEGERTIGVLTKPDRIPPGEEERWIRFIKNMQEPLKHNWFCVKQPSSQELKEGVTWTGARERENRFFSTQRSWSELDAIYKRYLGTANLVGRLSLILSDLIETRLPHIQAEVDSAISSVEDELDRLPKEPSQDPVHEVMGLLQRFIGDLQEEIRGRPDPNGLIQTIRPHHDDFRQSIRGTVPCFLPFEEKGVPRKMEPFIFLHEEDDDDSSDGTDDTSTSNFIYVDEVLKRSLGARARELPGHTPFSVQKHYIDQFLAHWPAPAIKLCRLVYDTLNERVNRLVKEHFSTFGQGALEHPVRLLLQDHLRACRDRGKAQIEWLLSLEKLAFTSNSSKFAFYQAKFLVHYRTARHAHPSNLPIQFPEYLSNKGGVLADVLSGLSKMGMPVREEDLSKLLHIDQMDLALPIMADVRAYFQVAYQRFADSVPMAVDVELVQGLGRDLFQTLSSGLGIYGPSAQDKCREWAKEHPDIDTRRAQLKKKLERLQDARLKFAA</sequence>
<evidence type="ECO:0000313" key="2">
    <source>
        <dbReference type="Proteomes" id="UP000308600"/>
    </source>
</evidence>
<name>A0ACD3AK15_9AGAR</name>
<evidence type="ECO:0000313" key="1">
    <source>
        <dbReference type="EMBL" id="TFK66013.1"/>
    </source>
</evidence>
<reference evidence="1 2" key="1">
    <citation type="journal article" date="2019" name="Nat. Ecol. Evol.">
        <title>Megaphylogeny resolves global patterns of mushroom evolution.</title>
        <authorList>
            <person name="Varga T."/>
            <person name="Krizsan K."/>
            <person name="Foldi C."/>
            <person name="Dima B."/>
            <person name="Sanchez-Garcia M."/>
            <person name="Sanchez-Ramirez S."/>
            <person name="Szollosi G.J."/>
            <person name="Szarkandi J.G."/>
            <person name="Papp V."/>
            <person name="Albert L."/>
            <person name="Andreopoulos W."/>
            <person name="Angelini C."/>
            <person name="Antonin V."/>
            <person name="Barry K.W."/>
            <person name="Bougher N.L."/>
            <person name="Buchanan P."/>
            <person name="Buyck B."/>
            <person name="Bense V."/>
            <person name="Catcheside P."/>
            <person name="Chovatia M."/>
            <person name="Cooper J."/>
            <person name="Damon W."/>
            <person name="Desjardin D."/>
            <person name="Finy P."/>
            <person name="Geml J."/>
            <person name="Haridas S."/>
            <person name="Hughes K."/>
            <person name="Justo A."/>
            <person name="Karasinski D."/>
            <person name="Kautmanova I."/>
            <person name="Kiss B."/>
            <person name="Kocsube S."/>
            <person name="Kotiranta H."/>
            <person name="LaButti K.M."/>
            <person name="Lechner B.E."/>
            <person name="Liimatainen K."/>
            <person name="Lipzen A."/>
            <person name="Lukacs Z."/>
            <person name="Mihaltcheva S."/>
            <person name="Morgado L.N."/>
            <person name="Niskanen T."/>
            <person name="Noordeloos M.E."/>
            <person name="Ohm R.A."/>
            <person name="Ortiz-Santana B."/>
            <person name="Ovrebo C."/>
            <person name="Racz N."/>
            <person name="Riley R."/>
            <person name="Savchenko A."/>
            <person name="Shiryaev A."/>
            <person name="Soop K."/>
            <person name="Spirin V."/>
            <person name="Szebenyi C."/>
            <person name="Tomsovsky M."/>
            <person name="Tulloss R.E."/>
            <person name="Uehling J."/>
            <person name="Grigoriev I.V."/>
            <person name="Vagvolgyi C."/>
            <person name="Papp T."/>
            <person name="Martin F.M."/>
            <person name="Miettinen O."/>
            <person name="Hibbett D.S."/>
            <person name="Nagy L.G."/>
        </authorList>
    </citation>
    <scope>NUCLEOTIDE SEQUENCE [LARGE SCALE GENOMIC DNA]</scope>
    <source>
        <strain evidence="1 2">NL-1719</strain>
    </source>
</reference>
<proteinExistence type="predicted"/>
<keyword evidence="2" id="KW-1185">Reference proteome</keyword>
<protein>
    <submittedName>
        <fullName evidence="1">Uncharacterized protein</fullName>
    </submittedName>
</protein>